<dbReference type="Gene3D" id="3.40.50.720">
    <property type="entry name" value="NAD(P)-binding Rossmann-like Domain"/>
    <property type="match status" value="1"/>
</dbReference>
<dbReference type="SUPFAM" id="SSF51735">
    <property type="entry name" value="NAD(P)-binding Rossmann-fold domains"/>
    <property type="match status" value="1"/>
</dbReference>
<gene>
    <name evidence="4" type="ORF">SAMN05421833_13152</name>
</gene>
<dbReference type="Proteomes" id="UP000186096">
    <property type="component" value="Unassembled WGS sequence"/>
</dbReference>
<keyword evidence="2" id="KW-0560">Oxidoreductase</keyword>
<evidence type="ECO:0000256" key="1">
    <source>
        <dbReference type="ARBA" id="ARBA00022857"/>
    </source>
</evidence>
<dbReference type="Pfam" id="PF08240">
    <property type="entry name" value="ADH_N"/>
    <property type="match status" value="1"/>
</dbReference>
<name>A0A1N7GQT5_9ACTN</name>
<evidence type="ECO:0000313" key="5">
    <source>
        <dbReference type="Proteomes" id="UP000186096"/>
    </source>
</evidence>
<dbReference type="Pfam" id="PF00107">
    <property type="entry name" value="ADH_zinc_N"/>
    <property type="match status" value="1"/>
</dbReference>
<dbReference type="OrthoDB" id="5195079at2"/>
<dbReference type="EMBL" id="FTNI01000031">
    <property type="protein sequence ID" value="SIS14828.1"/>
    <property type="molecule type" value="Genomic_DNA"/>
</dbReference>
<dbReference type="PANTHER" id="PTHR48106">
    <property type="entry name" value="QUINONE OXIDOREDUCTASE PIG3-RELATED"/>
    <property type="match status" value="1"/>
</dbReference>
<organism evidence="4 5">
    <name type="scientific">Microbispora rosea</name>
    <dbReference type="NCBI Taxonomy" id="58117"/>
    <lineage>
        <taxon>Bacteria</taxon>
        <taxon>Bacillati</taxon>
        <taxon>Actinomycetota</taxon>
        <taxon>Actinomycetes</taxon>
        <taxon>Streptosporangiales</taxon>
        <taxon>Streptosporangiaceae</taxon>
        <taxon>Microbispora</taxon>
    </lineage>
</organism>
<dbReference type="InterPro" id="IPR020843">
    <property type="entry name" value="ER"/>
</dbReference>
<dbReference type="RefSeq" id="WP_076440959.1">
    <property type="nucleotide sequence ID" value="NZ_FTNI01000031.1"/>
</dbReference>
<sequence>MRAIVLHESGGPEVLRLEEVPTPTAGPGQVLVRTEAVGVGYADTLLRGGAFPFPSPLPAVFGFEAAGTVTEVGKGVDPSLSGARVHVMNLNAAGGAYAEYVAADARALTLIPDEVTATDAVAVAVQGALALALLRAAHLNGTENVLIEAAGGGTGGYLTLLARESGAGRVIGTAGSEAKRRRALSLGADQVLDHSDPDWPGRVRDTLDGETVDVVFESLGGASAGRLLDALTPGSGRIMFYGVLNGAPGIAPMDLLQRGLTLVGCGGMDAWAQEVLAARADVLGMVAEGRLLPQVDTLLPLADAAKAHRRMEDRAAMGKIVLVP</sequence>
<reference evidence="5" key="1">
    <citation type="submission" date="2017-01" db="EMBL/GenBank/DDBJ databases">
        <authorList>
            <person name="Varghese N."/>
            <person name="Submissions S."/>
        </authorList>
    </citation>
    <scope>NUCLEOTIDE SEQUENCE [LARGE SCALE GENOMIC DNA]</scope>
    <source>
        <strain evidence="5">ATCC 12950</strain>
    </source>
</reference>
<dbReference type="InterPro" id="IPR013149">
    <property type="entry name" value="ADH-like_C"/>
</dbReference>
<dbReference type="InterPro" id="IPR036291">
    <property type="entry name" value="NAD(P)-bd_dom_sf"/>
</dbReference>
<dbReference type="InterPro" id="IPR011032">
    <property type="entry name" value="GroES-like_sf"/>
</dbReference>
<proteinExistence type="predicted"/>
<dbReference type="GO" id="GO:0070402">
    <property type="term" value="F:NADPH binding"/>
    <property type="evidence" value="ECO:0007669"/>
    <property type="project" value="TreeGrafter"/>
</dbReference>
<dbReference type="AlphaFoldDB" id="A0A1N7GQT5"/>
<evidence type="ECO:0000256" key="2">
    <source>
        <dbReference type="ARBA" id="ARBA00023002"/>
    </source>
</evidence>
<dbReference type="SMART" id="SM00829">
    <property type="entry name" value="PKS_ER"/>
    <property type="match status" value="1"/>
</dbReference>
<dbReference type="GO" id="GO:0016651">
    <property type="term" value="F:oxidoreductase activity, acting on NAD(P)H"/>
    <property type="evidence" value="ECO:0007669"/>
    <property type="project" value="TreeGrafter"/>
</dbReference>
<accession>A0A1N7GQT5</accession>
<keyword evidence="1" id="KW-0521">NADP</keyword>
<dbReference type="STRING" id="58117.SAMN05421833_13152"/>
<evidence type="ECO:0000259" key="3">
    <source>
        <dbReference type="SMART" id="SM00829"/>
    </source>
</evidence>
<dbReference type="InterPro" id="IPR013154">
    <property type="entry name" value="ADH-like_N"/>
</dbReference>
<feature type="domain" description="Enoyl reductase (ER)" evidence="3">
    <location>
        <begin position="10"/>
        <end position="322"/>
    </location>
</feature>
<dbReference type="Gene3D" id="3.90.180.10">
    <property type="entry name" value="Medium-chain alcohol dehydrogenases, catalytic domain"/>
    <property type="match status" value="1"/>
</dbReference>
<protein>
    <submittedName>
        <fullName evidence="4">NADPH:quinone reductase</fullName>
    </submittedName>
</protein>
<keyword evidence="5" id="KW-1185">Reference proteome</keyword>
<dbReference type="SUPFAM" id="SSF50129">
    <property type="entry name" value="GroES-like"/>
    <property type="match status" value="1"/>
</dbReference>
<evidence type="ECO:0000313" key="4">
    <source>
        <dbReference type="EMBL" id="SIS14828.1"/>
    </source>
</evidence>